<dbReference type="SUPFAM" id="SSF103481">
    <property type="entry name" value="Multidrug resistance efflux transporter EmrE"/>
    <property type="match status" value="1"/>
</dbReference>
<dbReference type="InterPro" id="IPR037185">
    <property type="entry name" value="EmrE-like"/>
</dbReference>
<reference evidence="3" key="1">
    <citation type="journal article" date="2019" name="Int. J. Syst. Evol. Microbiol.">
        <title>The Global Catalogue of Microorganisms (GCM) 10K type strain sequencing project: providing services to taxonomists for standard genome sequencing and annotation.</title>
        <authorList>
            <consortium name="The Broad Institute Genomics Platform"/>
            <consortium name="The Broad Institute Genome Sequencing Center for Infectious Disease"/>
            <person name="Wu L."/>
            <person name="Ma J."/>
        </authorList>
    </citation>
    <scope>NUCLEOTIDE SEQUENCE [LARGE SCALE GENOMIC DNA]</scope>
    <source>
        <strain evidence="3">JCM 17759</strain>
    </source>
</reference>
<sequence>MHLLLPLLASVLYVCGLIFVKRSGAAGAGQITIVFVSNLFSAIAFSSLWVLGGTTLDWTMFWQPAVIAWLFIQGLAFTFLAIGRGDVSIAAPIFGIKVVFVALLLTFVGGEQLPRSVWYAAALAATGIALIQWTGRSHPHDVVMTIVFALSAAFSYAAFDCLVQLWAPAWGAGRFLPIVFWMVGAASLCLAPWVQWSKFKDATIRANLLPGATFVALQAVSITVAVAIFHDAARINVVYAMRGLWGVALAWAAAKIWGGAEADHGHQTMITRLLGASLLTVAVILVIFSRT</sequence>
<keyword evidence="1" id="KW-0472">Membrane</keyword>
<keyword evidence="1" id="KW-1133">Transmembrane helix</keyword>
<dbReference type="Proteomes" id="UP001500840">
    <property type="component" value="Unassembled WGS sequence"/>
</dbReference>
<feature type="transmembrane region" description="Helical" evidence="1">
    <location>
        <begin position="208"/>
        <end position="229"/>
    </location>
</feature>
<evidence type="ECO:0000313" key="2">
    <source>
        <dbReference type="EMBL" id="GAA4472304.1"/>
    </source>
</evidence>
<proteinExistence type="predicted"/>
<name>A0ABP8NSB5_9BACT</name>
<dbReference type="EMBL" id="BAABGA010000120">
    <property type="protein sequence ID" value="GAA4472304.1"/>
    <property type="molecule type" value="Genomic_DNA"/>
</dbReference>
<feature type="transmembrane region" description="Helical" evidence="1">
    <location>
        <begin position="269"/>
        <end position="288"/>
    </location>
</feature>
<feature type="transmembrane region" description="Helical" evidence="1">
    <location>
        <begin position="117"/>
        <end position="136"/>
    </location>
</feature>
<protein>
    <submittedName>
        <fullName evidence="2">DMT family transporter</fullName>
    </submittedName>
</protein>
<feature type="transmembrane region" description="Helical" evidence="1">
    <location>
        <begin position="64"/>
        <end position="83"/>
    </location>
</feature>
<evidence type="ECO:0000256" key="1">
    <source>
        <dbReference type="SAM" id="Phobius"/>
    </source>
</evidence>
<feature type="transmembrane region" description="Helical" evidence="1">
    <location>
        <begin position="142"/>
        <end position="163"/>
    </location>
</feature>
<gene>
    <name evidence="2" type="ORF">GCM10023156_68520</name>
</gene>
<dbReference type="RefSeq" id="WP_345328248.1">
    <property type="nucleotide sequence ID" value="NZ_BAABGA010000120.1"/>
</dbReference>
<feature type="transmembrane region" description="Helical" evidence="1">
    <location>
        <begin position="89"/>
        <end position="110"/>
    </location>
</feature>
<organism evidence="2 3">
    <name type="scientific">Novipirellula rosea</name>
    <dbReference type="NCBI Taxonomy" id="1031540"/>
    <lineage>
        <taxon>Bacteria</taxon>
        <taxon>Pseudomonadati</taxon>
        <taxon>Planctomycetota</taxon>
        <taxon>Planctomycetia</taxon>
        <taxon>Pirellulales</taxon>
        <taxon>Pirellulaceae</taxon>
        <taxon>Novipirellula</taxon>
    </lineage>
</organism>
<comment type="caution">
    <text evidence="2">The sequence shown here is derived from an EMBL/GenBank/DDBJ whole genome shotgun (WGS) entry which is preliminary data.</text>
</comment>
<keyword evidence="3" id="KW-1185">Reference proteome</keyword>
<feature type="transmembrane region" description="Helical" evidence="1">
    <location>
        <begin position="32"/>
        <end position="52"/>
    </location>
</feature>
<feature type="transmembrane region" description="Helical" evidence="1">
    <location>
        <begin position="175"/>
        <end position="196"/>
    </location>
</feature>
<feature type="transmembrane region" description="Helical" evidence="1">
    <location>
        <begin position="236"/>
        <end position="257"/>
    </location>
</feature>
<evidence type="ECO:0000313" key="3">
    <source>
        <dbReference type="Proteomes" id="UP001500840"/>
    </source>
</evidence>
<keyword evidence="1" id="KW-0812">Transmembrane</keyword>
<accession>A0ABP8NSB5</accession>